<dbReference type="InterPro" id="IPR025484">
    <property type="entry name" value="DUF4376"/>
</dbReference>
<dbReference type="AlphaFoldDB" id="A0A4U0P5C2"/>
<dbReference type="OrthoDB" id="6465464at2"/>
<sequence>MTMYRTMGDCIIRVQDGASIPADPDNYDYLDYLAWIAEGNTPLPAAGPGRTQLNARINTWRTQMESSGFPALGRWWDSDDMARERLTLTLLAGRGSPVGYWKDVLNEQVGPGDAAMITTLYGAMVEYGALIFGRAEQMKTEVAALPDDALADYVIGWPLA</sequence>
<gene>
    <name evidence="2" type="ORF">FAZ21_19945</name>
</gene>
<evidence type="ECO:0000259" key="1">
    <source>
        <dbReference type="Pfam" id="PF14301"/>
    </source>
</evidence>
<dbReference type="Pfam" id="PF14301">
    <property type="entry name" value="DUF4376"/>
    <property type="match status" value="1"/>
</dbReference>
<comment type="caution">
    <text evidence="2">The sequence shown here is derived from an EMBL/GenBank/DDBJ whole genome shotgun (WGS) entry which is preliminary data.</text>
</comment>
<keyword evidence="3" id="KW-1185">Reference proteome</keyword>
<feature type="domain" description="DUF4376" evidence="1">
    <location>
        <begin position="50"/>
        <end position="153"/>
    </location>
</feature>
<organism evidence="2 3">
    <name type="scientific">Chitiniphilus eburneus</name>
    <dbReference type="NCBI Taxonomy" id="2571148"/>
    <lineage>
        <taxon>Bacteria</taxon>
        <taxon>Pseudomonadati</taxon>
        <taxon>Pseudomonadota</taxon>
        <taxon>Betaproteobacteria</taxon>
        <taxon>Neisseriales</taxon>
        <taxon>Chitinibacteraceae</taxon>
        <taxon>Chitiniphilus</taxon>
    </lineage>
</organism>
<accession>A0A4U0P5C2</accession>
<evidence type="ECO:0000313" key="3">
    <source>
        <dbReference type="Proteomes" id="UP000310016"/>
    </source>
</evidence>
<evidence type="ECO:0000313" key="2">
    <source>
        <dbReference type="EMBL" id="TJZ62489.1"/>
    </source>
</evidence>
<reference evidence="2 3" key="1">
    <citation type="submission" date="2019-04" db="EMBL/GenBank/DDBJ databases">
        <title>Chitiniphilus eburnea sp. nov., a novel chitinolytic bacterium isolated from aquaculture sludge.</title>
        <authorList>
            <person name="Sheng M."/>
        </authorList>
    </citation>
    <scope>NUCLEOTIDE SEQUENCE [LARGE SCALE GENOMIC DNA]</scope>
    <source>
        <strain evidence="2 3">HX-2-15</strain>
    </source>
</reference>
<proteinExistence type="predicted"/>
<dbReference type="EMBL" id="SUMF01000071">
    <property type="protein sequence ID" value="TJZ62489.1"/>
    <property type="molecule type" value="Genomic_DNA"/>
</dbReference>
<protein>
    <submittedName>
        <fullName evidence="2">DUF4376 domain-containing protein</fullName>
    </submittedName>
</protein>
<name>A0A4U0P5C2_9NEIS</name>
<dbReference type="Proteomes" id="UP000310016">
    <property type="component" value="Unassembled WGS sequence"/>
</dbReference>